<feature type="transmembrane region" description="Helical" evidence="1">
    <location>
        <begin position="148"/>
        <end position="166"/>
    </location>
</feature>
<dbReference type="PROSITE" id="PS50267">
    <property type="entry name" value="NA_NEUROTRAN_SYMP_3"/>
    <property type="match status" value="1"/>
</dbReference>
<dbReference type="CDD" id="cd10336">
    <property type="entry name" value="SLC6sbd_Tyt1-Like"/>
    <property type="match status" value="1"/>
</dbReference>
<name>A0ABS6SGF5_9SPHN</name>
<dbReference type="PANTHER" id="PTHR42948">
    <property type="entry name" value="TRANSPORTER"/>
    <property type="match status" value="1"/>
</dbReference>
<dbReference type="PANTHER" id="PTHR42948:SF1">
    <property type="entry name" value="TRANSPORTER"/>
    <property type="match status" value="1"/>
</dbReference>
<keyword evidence="1" id="KW-0472">Membrane</keyword>
<feature type="transmembrane region" description="Helical" evidence="1">
    <location>
        <begin position="12"/>
        <end position="34"/>
    </location>
</feature>
<keyword evidence="3" id="KW-1185">Reference proteome</keyword>
<comment type="caution">
    <text evidence="2">The sequence shown here is derived from an EMBL/GenBank/DDBJ whole genome shotgun (WGS) entry which is preliminary data.</text>
</comment>
<dbReference type="Proteomes" id="UP000722336">
    <property type="component" value="Unassembled WGS sequence"/>
</dbReference>
<feature type="transmembrane region" description="Helical" evidence="1">
    <location>
        <begin position="342"/>
        <end position="366"/>
    </location>
</feature>
<evidence type="ECO:0000313" key="3">
    <source>
        <dbReference type="Proteomes" id="UP000722336"/>
    </source>
</evidence>
<dbReference type="NCBIfam" id="NF037979">
    <property type="entry name" value="Na_transp"/>
    <property type="match status" value="1"/>
</dbReference>
<evidence type="ECO:0000313" key="2">
    <source>
        <dbReference type="EMBL" id="MBV7257489.1"/>
    </source>
</evidence>
<protein>
    <submittedName>
        <fullName evidence="2">Sodium-dependent transporter</fullName>
    </submittedName>
</protein>
<accession>A0ABS6SGF5</accession>
<feature type="transmembrane region" description="Helical" evidence="1">
    <location>
        <begin position="309"/>
        <end position="330"/>
    </location>
</feature>
<reference evidence="2 3" key="1">
    <citation type="submission" date="2021-04" db="EMBL/GenBank/DDBJ databases">
        <authorList>
            <person name="Pira H."/>
            <person name="Risdian C."/>
            <person name="Wink J."/>
        </authorList>
    </citation>
    <scope>NUCLEOTIDE SEQUENCE [LARGE SCALE GENOMIC DNA]</scope>
    <source>
        <strain evidence="2 3">WHA3</strain>
    </source>
</reference>
<dbReference type="Pfam" id="PF00209">
    <property type="entry name" value="SNF"/>
    <property type="match status" value="2"/>
</dbReference>
<feature type="transmembrane region" description="Helical" evidence="1">
    <location>
        <begin position="386"/>
        <end position="409"/>
    </location>
</feature>
<proteinExistence type="predicted"/>
<feature type="transmembrane region" description="Helical" evidence="1">
    <location>
        <begin position="254"/>
        <end position="276"/>
    </location>
</feature>
<feature type="transmembrane region" description="Helical" evidence="1">
    <location>
        <begin position="40"/>
        <end position="63"/>
    </location>
</feature>
<feature type="transmembrane region" description="Helical" evidence="1">
    <location>
        <begin position="173"/>
        <end position="196"/>
    </location>
</feature>
<feature type="transmembrane region" description="Helical" evidence="1">
    <location>
        <begin position="216"/>
        <end position="242"/>
    </location>
</feature>
<feature type="transmembrane region" description="Helical" evidence="1">
    <location>
        <begin position="91"/>
        <end position="114"/>
    </location>
</feature>
<sequence>MQNRKWTSNAYFLAAAIGSAVGLSNIWKFTYVAGDNGGGAFVLIYVLALFCIALPALIAEFLIGRRGGAGVIRTMRNLSAGDGISPRWRAYGWLAISAVFIALSFYSVVAGWTLDYFLTSLFSPRDFVSETTAAEDLGTLLASPGRMMVGQAMFLLLTAGTVALGIKGGLEKMLGWMMPGLFILLILLVIYAVFYGDMAQALRFMFFSDFSALTPKIVLMAFGQAFFSLGVGAGVLMTIASYMDKETPLVRSAIVVAVADGTVAIVAGLAIFPIVFANGLSPTEGPGLIFATLPVAFGQMPGGAFIGPLFYLLLAFAALTSSITLLDAVVSSIEDITRYSRAALTWVIASMIFLLGLATVFSFNIWADVRLLAAVPAFSEKTIFDLLDYLVSNIMLPVGGISVALLAGWGLSRSSLLDELATGDTLLFQCWLWLVRLVVPVTIGAVFLLNLA</sequence>
<dbReference type="RefSeq" id="WP_218446339.1">
    <property type="nucleotide sequence ID" value="NZ_JAGSPA010000004.1"/>
</dbReference>
<dbReference type="InterPro" id="IPR000175">
    <property type="entry name" value="Na/ntran_symport"/>
</dbReference>
<evidence type="ECO:0000256" key="1">
    <source>
        <dbReference type="SAM" id="Phobius"/>
    </source>
</evidence>
<keyword evidence="1" id="KW-0812">Transmembrane</keyword>
<dbReference type="EMBL" id="JAGSPA010000004">
    <property type="protein sequence ID" value="MBV7257489.1"/>
    <property type="molecule type" value="Genomic_DNA"/>
</dbReference>
<dbReference type="InterPro" id="IPR047218">
    <property type="entry name" value="YocR/YhdH-like"/>
</dbReference>
<keyword evidence="1" id="KW-1133">Transmembrane helix</keyword>
<organism evidence="2 3">
    <name type="scientific">Pacificimonas pallii</name>
    <dbReference type="NCBI Taxonomy" id="2827236"/>
    <lineage>
        <taxon>Bacteria</taxon>
        <taxon>Pseudomonadati</taxon>
        <taxon>Pseudomonadota</taxon>
        <taxon>Alphaproteobacteria</taxon>
        <taxon>Sphingomonadales</taxon>
        <taxon>Sphingosinicellaceae</taxon>
        <taxon>Pacificimonas</taxon>
    </lineage>
</organism>
<feature type="transmembrane region" description="Helical" evidence="1">
    <location>
        <begin position="430"/>
        <end position="449"/>
    </location>
</feature>
<gene>
    <name evidence="2" type="ORF">KCG44_11895</name>
</gene>